<evidence type="ECO:0000256" key="1">
    <source>
        <dbReference type="ARBA" id="ARBA00009437"/>
    </source>
</evidence>
<dbReference type="InterPro" id="IPR000847">
    <property type="entry name" value="LysR_HTH_N"/>
</dbReference>
<dbReference type="PANTHER" id="PTHR30537">
    <property type="entry name" value="HTH-TYPE TRANSCRIPTIONAL REGULATOR"/>
    <property type="match status" value="1"/>
</dbReference>
<dbReference type="RefSeq" id="WP_379056804.1">
    <property type="nucleotide sequence ID" value="NZ_JBHTKB010000001.1"/>
</dbReference>
<dbReference type="InterPro" id="IPR058163">
    <property type="entry name" value="LysR-type_TF_proteobact-type"/>
</dbReference>
<organism evidence="6 7">
    <name type="scientific">Methylophilus luteus</name>
    <dbReference type="NCBI Taxonomy" id="640108"/>
    <lineage>
        <taxon>Bacteria</taxon>
        <taxon>Pseudomonadati</taxon>
        <taxon>Pseudomonadota</taxon>
        <taxon>Betaproteobacteria</taxon>
        <taxon>Nitrosomonadales</taxon>
        <taxon>Methylophilaceae</taxon>
        <taxon>Methylophilus</taxon>
    </lineage>
</organism>
<gene>
    <name evidence="6" type="ORF">ACFQ1Z_07780</name>
</gene>
<name>A0ABW3F4S7_9PROT</name>
<protein>
    <submittedName>
        <fullName evidence="6">LysR family transcriptional regulator</fullName>
    </submittedName>
</protein>
<keyword evidence="4" id="KW-0804">Transcription</keyword>
<dbReference type="PANTHER" id="PTHR30537:SF5">
    <property type="entry name" value="HTH-TYPE TRANSCRIPTIONAL ACTIVATOR TTDR-RELATED"/>
    <property type="match status" value="1"/>
</dbReference>
<dbReference type="SUPFAM" id="SSF53850">
    <property type="entry name" value="Periplasmic binding protein-like II"/>
    <property type="match status" value="1"/>
</dbReference>
<evidence type="ECO:0000313" key="6">
    <source>
        <dbReference type="EMBL" id="MFD0913442.1"/>
    </source>
</evidence>
<evidence type="ECO:0000256" key="2">
    <source>
        <dbReference type="ARBA" id="ARBA00023015"/>
    </source>
</evidence>
<dbReference type="Gene3D" id="1.10.10.10">
    <property type="entry name" value="Winged helix-like DNA-binding domain superfamily/Winged helix DNA-binding domain"/>
    <property type="match status" value="1"/>
</dbReference>
<feature type="domain" description="HTH lysR-type" evidence="5">
    <location>
        <begin position="1"/>
        <end position="59"/>
    </location>
</feature>
<keyword evidence="2" id="KW-0805">Transcription regulation</keyword>
<dbReference type="InterPro" id="IPR036388">
    <property type="entry name" value="WH-like_DNA-bd_sf"/>
</dbReference>
<evidence type="ECO:0000256" key="3">
    <source>
        <dbReference type="ARBA" id="ARBA00023125"/>
    </source>
</evidence>
<dbReference type="PROSITE" id="PS50931">
    <property type="entry name" value="HTH_LYSR"/>
    <property type="match status" value="1"/>
</dbReference>
<proteinExistence type="inferred from homology"/>
<reference evidence="7" key="1">
    <citation type="journal article" date="2019" name="Int. J. Syst. Evol. Microbiol.">
        <title>The Global Catalogue of Microorganisms (GCM) 10K type strain sequencing project: providing services to taxonomists for standard genome sequencing and annotation.</title>
        <authorList>
            <consortium name="The Broad Institute Genomics Platform"/>
            <consortium name="The Broad Institute Genome Sequencing Center for Infectious Disease"/>
            <person name="Wu L."/>
            <person name="Ma J."/>
        </authorList>
    </citation>
    <scope>NUCLEOTIDE SEQUENCE [LARGE SCALE GENOMIC DNA]</scope>
    <source>
        <strain evidence="7">CCUG 58412</strain>
    </source>
</reference>
<dbReference type="CDD" id="cd08422">
    <property type="entry name" value="PBP2_CrgA_like"/>
    <property type="match status" value="1"/>
</dbReference>
<evidence type="ECO:0000256" key="4">
    <source>
        <dbReference type="ARBA" id="ARBA00023163"/>
    </source>
</evidence>
<evidence type="ECO:0000313" key="7">
    <source>
        <dbReference type="Proteomes" id="UP001597128"/>
    </source>
</evidence>
<evidence type="ECO:0000259" key="5">
    <source>
        <dbReference type="PROSITE" id="PS50931"/>
    </source>
</evidence>
<sequence length="307" mass="34396">MYDLNLMIIFAQVVNEQSFSAAARKMGLTKSSVSKAVAKLELALGASLLNRSTRHLSLTEIGASFYDYCTRINAEAEEAHQMIESLNAQPRGMLKVAASVAFGTLHIAPAVAEFMHRYPQLEIDMTITDRLVDLTEEGYDVVISVTRDLPLSLVAKRLAPIRRNLCATQEYFEKYGVPEVPQDLVHHNCLDYIHSGDKGLWRFNGPAGVVTVNVSGRLRINDDEALSQVVLGGFGLALLPTFIIGKDLQAKRLKSVLSEYLPIEQHVYALYLPKRNLPLKTRVFIDYLSERFGAQPYWDQAYQPEVH</sequence>
<dbReference type="EMBL" id="JBHTKB010000001">
    <property type="protein sequence ID" value="MFD0913442.1"/>
    <property type="molecule type" value="Genomic_DNA"/>
</dbReference>
<dbReference type="Proteomes" id="UP001597128">
    <property type="component" value="Unassembled WGS sequence"/>
</dbReference>
<dbReference type="InterPro" id="IPR005119">
    <property type="entry name" value="LysR_subst-bd"/>
</dbReference>
<dbReference type="Pfam" id="PF03466">
    <property type="entry name" value="LysR_substrate"/>
    <property type="match status" value="1"/>
</dbReference>
<comment type="caution">
    <text evidence="6">The sequence shown here is derived from an EMBL/GenBank/DDBJ whole genome shotgun (WGS) entry which is preliminary data.</text>
</comment>
<dbReference type="Gene3D" id="3.40.190.290">
    <property type="match status" value="1"/>
</dbReference>
<dbReference type="InterPro" id="IPR036390">
    <property type="entry name" value="WH_DNA-bd_sf"/>
</dbReference>
<dbReference type="Pfam" id="PF00126">
    <property type="entry name" value="HTH_1"/>
    <property type="match status" value="1"/>
</dbReference>
<comment type="similarity">
    <text evidence="1">Belongs to the LysR transcriptional regulatory family.</text>
</comment>
<accession>A0ABW3F4S7</accession>
<keyword evidence="7" id="KW-1185">Reference proteome</keyword>
<dbReference type="SUPFAM" id="SSF46785">
    <property type="entry name" value="Winged helix' DNA-binding domain"/>
    <property type="match status" value="1"/>
</dbReference>
<keyword evidence="3" id="KW-0238">DNA-binding</keyword>